<sequence>MALTGQPEALRVGMWGSNRQGGENQAGITNLAPCSLASNPTQVPELGKLCNISDHITHPWGPKHAGGSGVEPVRPPEPSAVPCHPRPARLATRVAYDHFLVEAVRQAVRLHGVPRACNGTARAQRRHNGRTAAGHRHRAAHRSGLGAGPGGTERGWGDSGERAGPHPRFQPAPAQAQAQPQPQPRGGRSAPALPRPRSHRSGSSPRPGRRNRPRPRRAPRSRLRHLAATPARAGGGGAPPRHALKGAVAPVPPPRLPTGPSCRQRLGLAPPTPLPAHRPISPAARGTHGSLACPPRPCPRLRPLVPVTGWALSHNPVSAPTVIPRCPSPTASCPQLLPLPPKQIPVTVSAPSYPPQQIPVTASAPSYPPSRSQLPPSLVPPPHPLPLLPVSPAGHWILFSRPTAGPQSLPAPLSPQGWAGGFPCDTHTPMGLVPFQSLKDRDLPPPAGAASPDLWKEPFGGTARWEEDKRWGEIAGCEEAAEWGKAEADKEWKQEHGVSSAGWEWLQKAAPWRLERRKDRQQEALSKGLENYGKINAWLPAVWDEGSCAGDRLLNPAGLREGQDPQSCLRMGTRADGHWGVPWHLSGCQAGISRGWQPLGSSKRSFPPVWDGAWRDGREFWVLCWLQESGCDEVVGLLKDISGCLCPPLWGHFPLHTAPWVVSFQDPSSSVEQGSQDGLGDRIGRDLKDHFIPIPCQGQGTSRGDPGHSHHDPAGHSCGWGHSERAPGTEPNTQPKFRYMAAGNHWDFNVLSNTAVLGAPKALTVLPMTTVLSLLHQLLPPDNNGLGTRSHPGSTSQGTGRDTSLLPAGITLLPELSFWKPGAAPGIFTGVGAEQGKRWRGIFLDALCAQRAKAGCGLTAISCWACLESWSRAEDSGTRLTRWDGAALQTEDPKMSLDLDTPARLAATWTSSGARVADPPKGRGHIVCGVTFSPTTAEEVREKSGEEVTGRVTGDSIVPPASPRPLSSKDFKIQGSPKRGTPSTRPNLVQPGLGHFQAWLKPSPRSGILKTWEKRSSGHGKCRDNSHRSAQAGTHHVPDRVTSSSSSWWQKEGTFLSQSSSQIVLCLRPTASAGGVTQDGRGAGMRSAGTEDAEPRLCMCHKQAATAAPPWLGVGLCPMWVLSPHGQDEQPALKGSSVVWIHASQRCQGGVCGHRRGLSPWRDTEAEVVEAAQRLGTGAAEPGGRSLTATEPLLHPGSPHEGQDLSSAGPGCCATLCSPACGNDLMPETVGKWECPLEWGILISLAWLESGKGMGTMLCVGGNAQEEKKRFIVQDSVRGHEENGNALAMAVSPQGPAGTQTCQLPLCTETRARSKLPLSFTFGQMGVTCDVTTWSPVQRDRSPQRGRAESLEVSQAVSQQGRLWWDNSHGIIPTEECVHGSELGSMEMDWEGFQGLHSSGENWQVTEGWRGARLISSSKGVVGKAFRSEDDVVEMEKEVMGPPQREIPNGSFLGRRETQESSGAPFPPSPRCWDPRVGVCAPLPPHTLLSTSTLLPPIARAQCPKIHGKEGARGARGWHACGLAASLSSAPACPAAASGIPVLLSAASSAETAPGRFFSAIGTGGGRQKQLAPSRGRQAGSGGPGPEDARRGPQPRGCGVARRQVKVKVKDRRPRYRRSGAGGQAGGTLSVPGSGAGEWECGRRAPGKGAGSARGSRGGGSRLGSAGGRCGSSRRLGPPPARLPRLPACCCRYRYRTEGCGAAARRGRMPSHPPARASRGCRPPQSPGQAGAPVPLGSRLQGTGERRSPGPAGLRGRCRRRCPWDASCRGRAGQRRPWETARIHLRPLLSSVRPRTAPDLAERGLSPGQPPPAGSCPLPSGGWGGWAQDGGERRGFDLPSPCS</sequence>
<feature type="compositionally biased region" description="Gly residues" evidence="1">
    <location>
        <begin position="145"/>
        <end position="154"/>
    </location>
</feature>
<dbReference type="Proteomes" id="UP000276834">
    <property type="component" value="Unassembled WGS sequence"/>
</dbReference>
<feature type="compositionally biased region" description="Basic residues" evidence="1">
    <location>
        <begin position="1603"/>
        <end position="1618"/>
    </location>
</feature>
<feature type="region of interest" description="Disordered" evidence="1">
    <location>
        <begin position="1702"/>
        <end position="1756"/>
    </location>
</feature>
<feature type="region of interest" description="Disordered" evidence="1">
    <location>
        <begin position="1435"/>
        <end position="1469"/>
    </location>
</feature>
<feature type="region of interest" description="Disordered" evidence="1">
    <location>
        <begin position="1794"/>
        <end position="1843"/>
    </location>
</feature>
<feature type="region of interest" description="Disordered" evidence="1">
    <location>
        <begin position="1175"/>
        <end position="1205"/>
    </location>
</feature>
<dbReference type="EMBL" id="QUSF01000161">
    <property type="protein sequence ID" value="RLV88982.1"/>
    <property type="molecule type" value="Genomic_DNA"/>
</dbReference>
<feature type="compositionally biased region" description="Basic and acidic residues" evidence="1">
    <location>
        <begin position="155"/>
        <end position="164"/>
    </location>
</feature>
<feature type="compositionally biased region" description="Basic and acidic residues" evidence="1">
    <location>
        <begin position="705"/>
        <end position="714"/>
    </location>
</feature>
<name>A0A3L8RXE8_CHLGU</name>
<feature type="compositionally biased region" description="Low complexity" evidence="1">
    <location>
        <begin position="171"/>
        <end position="180"/>
    </location>
</feature>
<feature type="region of interest" description="Disordered" evidence="1">
    <location>
        <begin position="63"/>
        <end position="83"/>
    </location>
</feature>
<organism evidence="2 3">
    <name type="scientific">Chloebia gouldiae</name>
    <name type="common">Gouldian finch</name>
    <name type="synonym">Erythrura gouldiae</name>
    <dbReference type="NCBI Taxonomy" id="44316"/>
    <lineage>
        <taxon>Eukaryota</taxon>
        <taxon>Metazoa</taxon>
        <taxon>Chordata</taxon>
        <taxon>Craniata</taxon>
        <taxon>Vertebrata</taxon>
        <taxon>Euteleostomi</taxon>
        <taxon>Archelosauria</taxon>
        <taxon>Archosauria</taxon>
        <taxon>Dinosauria</taxon>
        <taxon>Saurischia</taxon>
        <taxon>Theropoda</taxon>
        <taxon>Coelurosauria</taxon>
        <taxon>Aves</taxon>
        <taxon>Neognathae</taxon>
        <taxon>Neoaves</taxon>
        <taxon>Telluraves</taxon>
        <taxon>Australaves</taxon>
        <taxon>Passeriformes</taxon>
        <taxon>Passeroidea</taxon>
        <taxon>Passeridae</taxon>
        <taxon>Chloebia</taxon>
    </lineage>
</organism>
<feature type="compositionally biased region" description="Polar residues" evidence="1">
    <location>
        <begin position="785"/>
        <end position="802"/>
    </location>
</feature>
<feature type="compositionally biased region" description="Basic and acidic residues" evidence="1">
    <location>
        <begin position="1013"/>
        <end position="1027"/>
    </location>
</feature>
<feature type="compositionally biased region" description="Basic residues" evidence="1">
    <location>
        <begin position="123"/>
        <end position="141"/>
    </location>
</feature>
<reference evidence="2 3" key="1">
    <citation type="journal article" date="2018" name="Proc. R. Soc. B">
        <title>A non-coding region near Follistatin controls head colour polymorphism in the Gouldian finch.</title>
        <authorList>
            <person name="Toomey M.B."/>
            <person name="Marques C.I."/>
            <person name="Andrade P."/>
            <person name="Araujo P.M."/>
            <person name="Sabatino S."/>
            <person name="Gazda M.A."/>
            <person name="Afonso S."/>
            <person name="Lopes R.J."/>
            <person name="Corbo J.C."/>
            <person name="Carneiro M."/>
        </authorList>
    </citation>
    <scope>NUCLEOTIDE SEQUENCE [LARGE SCALE GENOMIC DNA]</scope>
    <source>
        <strain evidence="2">Red01</strain>
        <tissue evidence="2">Muscle</tissue>
    </source>
</reference>
<comment type="caution">
    <text evidence="2">The sequence shown here is derived from an EMBL/GenBank/DDBJ whole genome shotgun (WGS) entry which is preliminary data.</text>
</comment>
<feature type="region of interest" description="Disordered" evidence="1">
    <location>
        <begin position="936"/>
        <end position="992"/>
    </location>
</feature>
<keyword evidence="3" id="KW-1185">Reference proteome</keyword>
<feature type="region of interest" description="Disordered" evidence="1">
    <location>
        <begin position="118"/>
        <end position="288"/>
    </location>
</feature>
<feature type="region of interest" description="Disordered" evidence="1">
    <location>
        <begin position="1013"/>
        <end position="1044"/>
    </location>
</feature>
<feature type="region of interest" description="Disordered" evidence="1">
    <location>
        <begin position="698"/>
        <end position="735"/>
    </location>
</feature>
<feature type="compositionally biased region" description="Basic and acidic residues" evidence="1">
    <location>
        <begin position="938"/>
        <end position="949"/>
    </location>
</feature>
<feature type="compositionally biased region" description="Basic residues" evidence="1">
    <location>
        <begin position="207"/>
        <end position="225"/>
    </location>
</feature>
<accession>A0A3L8RXE8</accession>
<feature type="region of interest" description="Disordered" evidence="1">
    <location>
        <begin position="783"/>
        <end position="803"/>
    </location>
</feature>
<proteinExistence type="predicted"/>
<feature type="compositionally biased region" description="Gly residues" evidence="1">
    <location>
        <begin position="1648"/>
        <end position="1670"/>
    </location>
</feature>
<protein>
    <submittedName>
        <fullName evidence="2">Uncharacterized protein</fullName>
    </submittedName>
</protein>
<evidence type="ECO:0000313" key="2">
    <source>
        <dbReference type="EMBL" id="RLV88982.1"/>
    </source>
</evidence>
<gene>
    <name evidence="2" type="ORF">DV515_00015112</name>
</gene>
<feature type="region of interest" description="Disordered" evidence="1">
    <location>
        <begin position="1558"/>
        <end position="1679"/>
    </location>
</feature>
<evidence type="ECO:0000256" key="1">
    <source>
        <dbReference type="SAM" id="MobiDB-lite"/>
    </source>
</evidence>
<evidence type="ECO:0000313" key="3">
    <source>
        <dbReference type="Proteomes" id="UP000276834"/>
    </source>
</evidence>